<name>A0A183SJZ6_SCHSO</name>
<dbReference type="EMBL" id="UYSU01032906">
    <property type="protein sequence ID" value="VDL90929.1"/>
    <property type="molecule type" value="Genomic_DNA"/>
</dbReference>
<gene>
    <name evidence="1" type="ORF">SSLN_LOCUS4544</name>
</gene>
<keyword evidence="2" id="KW-1185">Reference proteome</keyword>
<reference evidence="1 2" key="2">
    <citation type="submission" date="2018-11" db="EMBL/GenBank/DDBJ databases">
        <authorList>
            <consortium name="Pathogen Informatics"/>
        </authorList>
    </citation>
    <scope>NUCLEOTIDE SEQUENCE [LARGE SCALE GENOMIC DNA]</scope>
    <source>
        <strain evidence="1 2">NST_G2</strain>
    </source>
</reference>
<evidence type="ECO:0000313" key="3">
    <source>
        <dbReference type="WBParaSite" id="SSLN_0000469901-mRNA-1"/>
    </source>
</evidence>
<evidence type="ECO:0000313" key="2">
    <source>
        <dbReference type="Proteomes" id="UP000275846"/>
    </source>
</evidence>
<dbReference type="WBParaSite" id="SSLN_0000469901-mRNA-1">
    <property type="protein sequence ID" value="SSLN_0000469901-mRNA-1"/>
    <property type="gene ID" value="SSLN_0000469901"/>
</dbReference>
<reference evidence="3" key="1">
    <citation type="submission" date="2016-06" db="UniProtKB">
        <authorList>
            <consortium name="WormBaseParasite"/>
        </authorList>
    </citation>
    <scope>IDENTIFICATION</scope>
</reference>
<dbReference type="Proteomes" id="UP000275846">
    <property type="component" value="Unassembled WGS sequence"/>
</dbReference>
<proteinExistence type="predicted"/>
<protein>
    <submittedName>
        <fullName evidence="1 3">Uncharacterized protein</fullName>
    </submittedName>
</protein>
<sequence>MAPSPVCARRQHQGLFDDNDANISSFLAEKNGLHKALIDLRTGATKAAYFRCCHLEQQRLREMRNA</sequence>
<evidence type="ECO:0000313" key="1">
    <source>
        <dbReference type="EMBL" id="VDL90929.1"/>
    </source>
</evidence>
<dbReference type="AlphaFoldDB" id="A0A183SJZ6"/>
<organism evidence="3">
    <name type="scientific">Schistocephalus solidus</name>
    <name type="common">Tapeworm</name>
    <dbReference type="NCBI Taxonomy" id="70667"/>
    <lineage>
        <taxon>Eukaryota</taxon>
        <taxon>Metazoa</taxon>
        <taxon>Spiralia</taxon>
        <taxon>Lophotrochozoa</taxon>
        <taxon>Platyhelminthes</taxon>
        <taxon>Cestoda</taxon>
        <taxon>Eucestoda</taxon>
        <taxon>Diphyllobothriidea</taxon>
        <taxon>Diphyllobothriidae</taxon>
        <taxon>Schistocephalus</taxon>
    </lineage>
</organism>
<accession>A0A183SJZ6</accession>